<dbReference type="Gene3D" id="3.30.565.10">
    <property type="entry name" value="Histidine kinase-like ATPase, C-terminal domain"/>
    <property type="match status" value="1"/>
</dbReference>
<dbReference type="CDD" id="cd00082">
    <property type="entry name" value="HisKA"/>
    <property type="match status" value="1"/>
</dbReference>
<evidence type="ECO:0000256" key="4">
    <source>
        <dbReference type="ARBA" id="ARBA00022553"/>
    </source>
</evidence>
<dbReference type="InterPro" id="IPR004358">
    <property type="entry name" value="Sig_transdc_His_kin-like_C"/>
</dbReference>
<keyword evidence="15" id="KW-0067">ATP-binding</keyword>
<keyword evidence="5" id="KW-0808">Transferase</keyword>
<evidence type="ECO:0000256" key="2">
    <source>
        <dbReference type="ARBA" id="ARBA00004236"/>
    </source>
</evidence>
<dbReference type="PRINTS" id="PR00344">
    <property type="entry name" value="BCTRLSENSOR"/>
</dbReference>
<evidence type="ECO:0000256" key="6">
    <source>
        <dbReference type="ARBA" id="ARBA00022692"/>
    </source>
</evidence>
<dbReference type="SMART" id="SM00387">
    <property type="entry name" value="HATPase_c"/>
    <property type="match status" value="1"/>
</dbReference>
<keyword evidence="8 11" id="KW-1133">Transmembrane helix</keyword>
<dbReference type="EMBL" id="JBHLZU010000006">
    <property type="protein sequence ID" value="MFB9903887.1"/>
    <property type="molecule type" value="Genomic_DNA"/>
</dbReference>
<dbReference type="InterPro" id="IPR003660">
    <property type="entry name" value="HAMP_dom"/>
</dbReference>
<keyword evidence="12" id="KW-0732">Signal</keyword>
<dbReference type="InterPro" id="IPR036097">
    <property type="entry name" value="HisK_dim/P_sf"/>
</dbReference>
<dbReference type="PROSITE" id="PS50109">
    <property type="entry name" value="HIS_KIN"/>
    <property type="match status" value="1"/>
</dbReference>
<organism evidence="15 16">
    <name type="scientific">Allokutzneria oryzae</name>
    <dbReference type="NCBI Taxonomy" id="1378989"/>
    <lineage>
        <taxon>Bacteria</taxon>
        <taxon>Bacillati</taxon>
        <taxon>Actinomycetota</taxon>
        <taxon>Actinomycetes</taxon>
        <taxon>Pseudonocardiales</taxon>
        <taxon>Pseudonocardiaceae</taxon>
        <taxon>Allokutzneria</taxon>
    </lineage>
</organism>
<feature type="chain" id="PRO_5046240568" description="histidine kinase" evidence="12">
    <location>
        <begin position="22"/>
        <end position="466"/>
    </location>
</feature>
<keyword evidence="6 11" id="KW-0812">Transmembrane</keyword>
<dbReference type="PANTHER" id="PTHR45436">
    <property type="entry name" value="SENSOR HISTIDINE KINASE YKOH"/>
    <property type="match status" value="1"/>
</dbReference>
<dbReference type="InterPro" id="IPR036890">
    <property type="entry name" value="HATPase_C_sf"/>
</dbReference>
<sequence>MRTRLLLVLLGFSVAAVAAFAVPLLLSTSAERTQRLVIDRTADLDRFATLTEQANATGDTGQLLAEVGRYTELYGEGLLVVDARGRVVVQAGVAPAEPGVRALVDGALRNQRSQAAPELLPWSREPLLLARPAGTGTRVTGAVVLRASVTAAANDVARRWAVILAGAVAAALACAGLAAGLARWVLRPLRELERGVHAVASGQPRAHVEVRGPTELRSLAGSFNRMSDAVTDALERQRRLVEEASHQLRNPMAALRLRVDGLAGAVAPRSERAYRSVVGEVERLESLLDGLLALAGAENKAASLALSTVDEPAGCDVVTVAADRLDAWRAAAEAAGVHLADPKPTPRPLPAACEEGELAQVLDVLLDNAIKYAGRGSTVWLRHSRIAAGVLVEVQDDGPGLAEEELALAKERFWRSTRHRGSRGTGLGLTIADHLAQARNGVLEITNASPTGLRVRLTLPVPGGVT</sequence>
<dbReference type="CDD" id="cd06225">
    <property type="entry name" value="HAMP"/>
    <property type="match status" value="1"/>
</dbReference>
<dbReference type="RefSeq" id="WP_377851046.1">
    <property type="nucleotide sequence ID" value="NZ_JBHLZU010000006.1"/>
</dbReference>
<dbReference type="InterPro" id="IPR005467">
    <property type="entry name" value="His_kinase_dom"/>
</dbReference>
<evidence type="ECO:0000256" key="10">
    <source>
        <dbReference type="ARBA" id="ARBA00023136"/>
    </source>
</evidence>
<keyword evidence="16" id="KW-1185">Reference proteome</keyword>
<dbReference type="Pfam" id="PF00672">
    <property type="entry name" value="HAMP"/>
    <property type="match status" value="1"/>
</dbReference>
<keyword evidence="4" id="KW-0597">Phosphoprotein</keyword>
<dbReference type="Gene3D" id="6.10.340.10">
    <property type="match status" value="1"/>
</dbReference>
<comment type="subcellular location">
    <subcellularLocation>
        <location evidence="2">Cell membrane</location>
    </subcellularLocation>
</comment>
<feature type="signal peptide" evidence="12">
    <location>
        <begin position="1"/>
        <end position="21"/>
    </location>
</feature>
<gene>
    <name evidence="15" type="ORF">ACFFQA_08045</name>
</gene>
<dbReference type="SMART" id="SM00388">
    <property type="entry name" value="HisKA"/>
    <property type="match status" value="1"/>
</dbReference>
<dbReference type="SUPFAM" id="SSF158472">
    <property type="entry name" value="HAMP domain-like"/>
    <property type="match status" value="1"/>
</dbReference>
<evidence type="ECO:0000256" key="12">
    <source>
        <dbReference type="SAM" id="SignalP"/>
    </source>
</evidence>
<evidence type="ECO:0000256" key="11">
    <source>
        <dbReference type="SAM" id="Phobius"/>
    </source>
</evidence>
<accession>A0ABV5ZSN3</accession>
<keyword evidence="9" id="KW-0902">Two-component regulatory system</keyword>
<evidence type="ECO:0000256" key="8">
    <source>
        <dbReference type="ARBA" id="ARBA00022989"/>
    </source>
</evidence>
<dbReference type="SMART" id="SM00304">
    <property type="entry name" value="HAMP"/>
    <property type="match status" value="1"/>
</dbReference>
<comment type="catalytic activity">
    <reaction evidence="1">
        <text>ATP + protein L-histidine = ADP + protein N-phospho-L-histidine.</text>
        <dbReference type="EC" id="2.7.13.3"/>
    </reaction>
</comment>
<evidence type="ECO:0000256" key="7">
    <source>
        <dbReference type="ARBA" id="ARBA00022777"/>
    </source>
</evidence>
<proteinExistence type="predicted"/>
<keyword evidence="10 11" id="KW-0472">Membrane</keyword>
<name>A0ABV5ZSN3_9PSEU</name>
<dbReference type="Pfam" id="PF02518">
    <property type="entry name" value="HATPase_c"/>
    <property type="match status" value="1"/>
</dbReference>
<evidence type="ECO:0000256" key="1">
    <source>
        <dbReference type="ARBA" id="ARBA00000085"/>
    </source>
</evidence>
<reference evidence="15 16" key="1">
    <citation type="submission" date="2024-09" db="EMBL/GenBank/DDBJ databases">
        <authorList>
            <person name="Sun Q."/>
            <person name="Mori K."/>
        </authorList>
    </citation>
    <scope>NUCLEOTIDE SEQUENCE [LARGE SCALE GENOMIC DNA]</scope>
    <source>
        <strain evidence="15 16">TBRC 7907</strain>
    </source>
</reference>
<evidence type="ECO:0000259" key="13">
    <source>
        <dbReference type="PROSITE" id="PS50109"/>
    </source>
</evidence>
<feature type="domain" description="HAMP" evidence="14">
    <location>
        <begin position="183"/>
        <end position="235"/>
    </location>
</feature>
<feature type="transmembrane region" description="Helical" evidence="11">
    <location>
        <begin position="160"/>
        <end position="186"/>
    </location>
</feature>
<dbReference type="Gene3D" id="1.10.287.130">
    <property type="match status" value="1"/>
</dbReference>
<evidence type="ECO:0000256" key="5">
    <source>
        <dbReference type="ARBA" id="ARBA00022679"/>
    </source>
</evidence>
<dbReference type="InterPro" id="IPR003661">
    <property type="entry name" value="HisK_dim/P_dom"/>
</dbReference>
<dbReference type="Pfam" id="PF00512">
    <property type="entry name" value="HisKA"/>
    <property type="match status" value="1"/>
</dbReference>
<dbReference type="SUPFAM" id="SSF47384">
    <property type="entry name" value="Homodimeric domain of signal transducing histidine kinase"/>
    <property type="match status" value="1"/>
</dbReference>
<keyword evidence="7" id="KW-0418">Kinase</keyword>
<evidence type="ECO:0000259" key="14">
    <source>
        <dbReference type="PROSITE" id="PS50885"/>
    </source>
</evidence>
<evidence type="ECO:0000256" key="9">
    <source>
        <dbReference type="ARBA" id="ARBA00023012"/>
    </source>
</evidence>
<dbReference type="CDD" id="cd00075">
    <property type="entry name" value="HATPase"/>
    <property type="match status" value="1"/>
</dbReference>
<feature type="domain" description="Histidine kinase" evidence="13">
    <location>
        <begin position="243"/>
        <end position="463"/>
    </location>
</feature>
<protein>
    <recommendedName>
        <fullName evidence="3">histidine kinase</fullName>
        <ecNumber evidence="3">2.7.13.3</ecNumber>
    </recommendedName>
</protein>
<evidence type="ECO:0000313" key="15">
    <source>
        <dbReference type="EMBL" id="MFB9903887.1"/>
    </source>
</evidence>
<comment type="caution">
    <text evidence="15">The sequence shown here is derived from an EMBL/GenBank/DDBJ whole genome shotgun (WGS) entry which is preliminary data.</text>
</comment>
<dbReference type="SUPFAM" id="SSF55874">
    <property type="entry name" value="ATPase domain of HSP90 chaperone/DNA topoisomerase II/histidine kinase"/>
    <property type="match status" value="1"/>
</dbReference>
<keyword evidence="15" id="KW-0547">Nucleotide-binding</keyword>
<dbReference type="EC" id="2.7.13.3" evidence="3"/>
<dbReference type="GO" id="GO:0005524">
    <property type="term" value="F:ATP binding"/>
    <property type="evidence" value="ECO:0007669"/>
    <property type="project" value="UniProtKB-KW"/>
</dbReference>
<dbReference type="PROSITE" id="PS50885">
    <property type="entry name" value="HAMP"/>
    <property type="match status" value="1"/>
</dbReference>
<dbReference type="InterPro" id="IPR003594">
    <property type="entry name" value="HATPase_dom"/>
</dbReference>
<evidence type="ECO:0000313" key="16">
    <source>
        <dbReference type="Proteomes" id="UP001589693"/>
    </source>
</evidence>
<evidence type="ECO:0000256" key="3">
    <source>
        <dbReference type="ARBA" id="ARBA00012438"/>
    </source>
</evidence>
<dbReference type="Proteomes" id="UP001589693">
    <property type="component" value="Unassembled WGS sequence"/>
</dbReference>
<dbReference type="PANTHER" id="PTHR45436:SF5">
    <property type="entry name" value="SENSOR HISTIDINE KINASE TRCS"/>
    <property type="match status" value="1"/>
</dbReference>
<dbReference type="InterPro" id="IPR050428">
    <property type="entry name" value="TCS_sensor_his_kinase"/>
</dbReference>